<dbReference type="OrthoDB" id="2357478at2"/>
<dbReference type="GO" id="GO:0080120">
    <property type="term" value="P:CAAX-box protein maturation"/>
    <property type="evidence" value="ECO:0007669"/>
    <property type="project" value="UniProtKB-ARBA"/>
</dbReference>
<gene>
    <name evidence="3" type="ORF">Daura_09030</name>
</gene>
<dbReference type="Proteomes" id="UP001058003">
    <property type="component" value="Chromosome"/>
</dbReference>
<dbReference type="GO" id="GO:0004175">
    <property type="term" value="F:endopeptidase activity"/>
    <property type="evidence" value="ECO:0007669"/>
    <property type="project" value="UniProtKB-ARBA"/>
</dbReference>
<dbReference type="InterPro" id="IPR003675">
    <property type="entry name" value="Rce1/LyrA-like_dom"/>
</dbReference>
<evidence type="ECO:0000313" key="3">
    <source>
        <dbReference type="EMBL" id="UWZ56298.1"/>
    </source>
</evidence>
<keyword evidence="1" id="KW-1133">Transmembrane helix</keyword>
<feature type="transmembrane region" description="Helical" evidence="1">
    <location>
        <begin position="174"/>
        <end position="194"/>
    </location>
</feature>
<accession>A0A9Q9IK37</accession>
<feature type="domain" description="CAAX prenyl protease 2/Lysostaphin resistance protein A-like" evidence="2">
    <location>
        <begin position="149"/>
        <end position="236"/>
    </location>
</feature>
<dbReference type="Pfam" id="PF02517">
    <property type="entry name" value="Rce1-like"/>
    <property type="match status" value="1"/>
</dbReference>
<dbReference type="RefSeq" id="WP_052386799.1">
    <property type="nucleotide sequence ID" value="NZ_CP073767.1"/>
</dbReference>
<evidence type="ECO:0000256" key="1">
    <source>
        <dbReference type="SAM" id="Phobius"/>
    </source>
</evidence>
<feature type="transmembrane region" description="Helical" evidence="1">
    <location>
        <begin position="93"/>
        <end position="114"/>
    </location>
</feature>
<sequence length="294" mass="30072">MLDWIDPRFDVGGAALTLLILVTSVAAALRASTAKARAARDRLVATPGGRLRLYRGAIRVSAMLAVAAVAVVWTDGVDLADLGLRAPVAGDAVAAGLAIAATVPSSLVGAARFARARRDGTPALGVRGSTATLARVRFLHAQTPAERRLAVVVSVCVAASEELVYRGLFIAAGVGLLGLDAWAAALLSLAVFGVQHLYQGWRGVLGVTFIGLLFTLAYAWTGAVLAPIVVHAVFDVNALVLVPWVLQWVGRRPARTAAPAPAPAPTAVAAAPATAATAAGPADGPITLRRAVPE</sequence>
<keyword evidence="3" id="KW-0645">Protease</keyword>
<evidence type="ECO:0000259" key="2">
    <source>
        <dbReference type="Pfam" id="PF02517"/>
    </source>
</evidence>
<feature type="transmembrane region" description="Helical" evidence="1">
    <location>
        <begin position="12"/>
        <end position="32"/>
    </location>
</feature>
<dbReference type="KEGG" id="daur:Daura_09030"/>
<dbReference type="AlphaFoldDB" id="A0A9Q9IK37"/>
<proteinExistence type="predicted"/>
<keyword evidence="1" id="KW-0472">Membrane</keyword>
<feature type="transmembrane region" description="Helical" evidence="1">
    <location>
        <begin position="53"/>
        <end position="73"/>
    </location>
</feature>
<protein>
    <submittedName>
        <fullName evidence="3">CPBP family intramembrane metalloprotease</fullName>
    </submittedName>
</protein>
<reference evidence="3" key="1">
    <citation type="submission" date="2021-04" db="EMBL/GenBank/DDBJ databases">
        <title>Dactylosporangium aurantiacum NRRL B-8018 full assembly.</title>
        <authorList>
            <person name="Hartkoorn R.C."/>
            <person name="Beaudoing E."/>
            <person name="Hot D."/>
        </authorList>
    </citation>
    <scope>NUCLEOTIDE SEQUENCE</scope>
    <source>
        <strain evidence="3">NRRL B-8018</strain>
    </source>
</reference>
<name>A0A9Q9IK37_9ACTN</name>
<feature type="transmembrane region" description="Helical" evidence="1">
    <location>
        <begin position="201"/>
        <end position="220"/>
    </location>
</feature>
<keyword evidence="3" id="KW-0482">Metalloprotease</keyword>
<evidence type="ECO:0000313" key="4">
    <source>
        <dbReference type="Proteomes" id="UP001058003"/>
    </source>
</evidence>
<keyword evidence="4" id="KW-1185">Reference proteome</keyword>
<organism evidence="3 4">
    <name type="scientific">Dactylosporangium aurantiacum</name>
    <dbReference type="NCBI Taxonomy" id="35754"/>
    <lineage>
        <taxon>Bacteria</taxon>
        <taxon>Bacillati</taxon>
        <taxon>Actinomycetota</taxon>
        <taxon>Actinomycetes</taxon>
        <taxon>Micromonosporales</taxon>
        <taxon>Micromonosporaceae</taxon>
        <taxon>Dactylosporangium</taxon>
    </lineage>
</organism>
<dbReference type="EMBL" id="CP073767">
    <property type="protein sequence ID" value="UWZ56298.1"/>
    <property type="molecule type" value="Genomic_DNA"/>
</dbReference>
<dbReference type="GO" id="GO:0008237">
    <property type="term" value="F:metallopeptidase activity"/>
    <property type="evidence" value="ECO:0007669"/>
    <property type="project" value="UniProtKB-KW"/>
</dbReference>
<keyword evidence="3" id="KW-0378">Hydrolase</keyword>
<keyword evidence="1" id="KW-0812">Transmembrane</keyword>